<feature type="binding site" evidence="9">
    <location>
        <position position="201"/>
    </location>
    <ligand>
        <name>substrate</name>
    </ligand>
</feature>
<evidence type="ECO:0000256" key="3">
    <source>
        <dbReference type="ARBA" id="ARBA00022571"/>
    </source>
</evidence>
<feature type="site" description="Cleavage; by autolysis" evidence="9">
    <location>
        <begin position="200"/>
        <end position="201"/>
    </location>
</feature>
<evidence type="ECO:0000313" key="10">
    <source>
        <dbReference type="EMBL" id="ACF14729.1"/>
    </source>
</evidence>
<protein>
    <recommendedName>
        <fullName evidence="9">Arginine biosynthesis bifunctional protein ArgJ</fullName>
    </recommendedName>
    <domain>
        <recommendedName>
            <fullName evidence="9">Glutamate N-acetyltransferase</fullName>
            <ecNumber evidence="9">2.3.1.35</ecNumber>
        </recommendedName>
        <alternativeName>
            <fullName evidence="9">Ornithine acetyltransferase</fullName>
            <shortName evidence="9">OATase</shortName>
        </alternativeName>
        <alternativeName>
            <fullName evidence="9">Ornithine transacetylase</fullName>
        </alternativeName>
    </domain>
    <domain>
        <recommendedName>
            <fullName evidence="9">Amino-acid acetyltransferase</fullName>
            <ecNumber evidence="9">2.3.1.1</ecNumber>
        </recommendedName>
        <alternativeName>
            <fullName evidence="9">N-acetylglutamate synthase</fullName>
            <shortName evidence="9">AGSase</shortName>
        </alternativeName>
    </domain>
    <component>
        <recommendedName>
            <fullName evidence="9">Arginine biosynthesis bifunctional protein ArgJ alpha chain</fullName>
        </recommendedName>
    </component>
    <component>
        <recommendedName>
            <fullName evidence="9">Arginine biosynthesis bifunctional protein ArgJ beta chain</fullName>
        </recommendedName>
    </component>
</protein>
<dbReference type="SUPFAM" id="SSF56266">
    <property type="entry name" value="DmpA/ArgJ-like"/>
    <property type="match status" value="1"/>
</dbReference>
<keyword evidence="5 9" id="KW-0808">Transferase</keyword>
<evidence type="ECO:0000256" key="5">
    <source>
        <dbReference type="ARBA" id="ARBA00022679"/>
    </source>
</evidence>
<evidence type="ECO:0000256" key="4">
    <source>
        <dbReference type="ARBA" id="ARBA00022605"/>
    </source>
</evidence>
<feature type="active site" description="Nucleophile" evidence="9">
    <location>
        <position position="201"/>
    </location>
</feature>
<keyword evidence="9" id="KW-0511">Multifunctional enzyme</keyword>
<evidence type="ECO:0000256" key="2">
    <source>
        <dbReference type="ARBA" id="ARBA00011475"/>
    </source>
</evidence>
<feature type="chain" id="PRO_5023300542" description="Arginine biosynthesis bifunctional protein ArgJ alpha chain" evidence="9">
    <location>
        <begin position="1"/>
        <end position="200"/>
    </location>
</feature>
<keyword evidence="6 9" id="KW-0068">Autocatalytic cleavage</keyword>
<dbReference type="eggNOG" id="COG1364">
    <property type="taxonomic scope" value="Bacteria"/>
</dbReference>
<comment type="subcellular location">
    <subcellularLocation>
        <location evidence="9">Cytoplasm</location>
    </subcellularLocation>
</comment>
<dbReference type="KEGG" id="cts:Ctha_2278"/>
<feature type="binding site" evidence="9">
    <location>
        <position position="163"/>
    </location>
    <ligand>
        <name>substrate</name>
    </ligand>
</feature>
<dbReference type="InterPro" id="IPR042195">
    <property type="entry name" value="ArgJ_beta_C"/>
</dbReference>
<dbReference type="NCBIfam" id="TIGR00120">
    <property type="entry name" value="ArgJ"/>
    <property type="match status" value="1"/>
</dbReference>
<dbReference type="HAMAP" id="MF_01106">
    <property type="entry name" value="ArgJ"/>
    <property type="match status" value="1"/>
</dbReference>
<proteinExistence type="inferred from homology"/>
<feature type="site" description="Involved in the stabilization of negative charge on the oxyanion by the formation of the oxyanion hole" evidence="9">
    <location>
        <position position="127"/>
    </location>
</feature>
<name>B3QWG9_CHLT3</name>
<dbReference type="MEROPS" id="T05.002"/>
<dbReference type="EMBL" id="CP001100">
    <property type="protein sequence ID" value="ACF14729.1"/>
    <property type="molecule type" value="Genomic_DNA"/>
</dbReference>
<dbReference type="Gene3D" id="3.10.20.340">
    <property type="entry name" value="ArgJ beta chain, C-terminal domain"/>
    <property type="match status" value="1"/>
</dbReference>
<evidence type="ECO:0000256" key="9">
    <source>
        <dbReference type="HAMAP-Rule" id="MF_01106"/>
    </source>
</evidence>
<dbReference type="InterPro" id="IPR016117">
    <property type="entry name" value="ArgJ-like_dom_sf"/>
</dbReference>
<comment type="pathway">
    <text evidence="9">Amino-acid biosynthesis; L-arginine biosynthesis; L-ornithine and N-acetyl-L-glutamate from L-glutamate and N(2)-acetyl-L-ornithine (cyclic): step 1/1.</text>
</comment>
<evidence type="ECO:0000256" key="6">
    <source>
        <dbReference type="ARBA" id="ARBA00022813"/>
    </source>
</evidence>
<dbReference type="GO" id="GO:0006592">
    <property type="term" value="P:ornithine biosynthetic process"/>
    <property type="evidence" value="ECO:0007669"/>
    <property type="project" value="TreeGrafter"/>
</dbReference>
<dbReference type="NCBIfam" id="NF003802">
    <property type="entry name" value="PRK05388.1"/>
    <property type="match status" value="1"/>
</dbReference>
<dbReference type="PANTHER" id="PTHR23100">
    <property type="entry name" value="ARGININE BIOSYNTHESIS BIFUNCTIONAL PROTEIN ARGJ"/>
    <property type="match status" value="1"/>
</dbReference>
<sequence length="414" mass="44176">MQTPKPEHVSILAALDQETAEATPKGFSFAGLHSGVKNRNKDLMLSYSEHPAIAAGVFTTNVVKAPPVVLSQEFVAKSNAIRAIVCNSGNANACTGEPGMKDAKAMAEITAKALKILPEEVVVSSTGVIGRLLPMEPIKNGILQASQELSPIGFQNAAAAIMTTDTFTKTLFIEIELVSGKKVKLCGMAKGSGMIHPNMATMLAFLSTDATFEKSVLQQALSESNQCSFNCISVDGDTSTNDMVVVLANGAAQAELIEPGSENYDRFQVALQYLMTVLGKLIVLDGEGATKFIELNIEGAETDEDARLAGKTVATSSLFKTALFGEDANWGRIIAALGRSGAVFNPADVEVSFNGLPILQKNYDIVIKEEEAKRVLKERLVEVHIKLGEGSGSAKVWTCDLTDGYIHINADYRT</sequence>
<keyword evidence="3 9" id="KW-0055">Arginine biosynthesis</keyword>
<dbReference type="UniPathway" id="UPA00068">
    <property type="reaction ID" value="UER00106"/>
</dbReference>
<dbReference type="Proteomes" id="UP000001208">
    <property type="component" value="Chromosome"/>
</dbReference>
<dbReference type="OrthoDB" id="9804242at2"/>
<feature type="binding site" evidence="9">
    <location>
        <position position="287"/>
    </location>
    <ligand>
        <name>substrate</name>
    </ligand>
</feature>
<feature type="site" description="Involved in the stabilization of negative charge on the oxyanion by the formation of the oxyanion hole" evidence="9">
    <location>
        <position position="126"/>
    </location>
</feature>
<dbReference type="EC" id="2.3.1.35" evidence="9"/>
<dbReference type="GO" id="GO:0006526">
    <property type="term" value="P:L-arginine biosynthetic process"/>
    <property type="evidence" value="ECO:0007669"/>
    <property type="project" value="UniProtKB-UniRule"/>
</dbReference>
<keyword evidence="7 9" id="KW-0012">Acyltransferase</keyword>
<dbReference type="InterPro" id="IPR002813">
    <property type="entry name" value="Arg_biosynth_ArgJ"/>
</dbReference>
<evidence type="ECO:0000256" key="7">
    <source>
        <dbReference type="ARBA" id="ARBA00023315"/>
    </source>
</evidence>
<comment type="subunit">
    <text evidence="2 9">Heterotetramer of two alpha and two beta chains.</text>
</comment>
<dbReference type="AlphaFoldDB" id="B3QWG9"/>
<comment type="similarity">
    <text evidence="1 9">Belongs to the ArgJ family.</text>
</comment>
<dbReference type="EC" id="2.3.1.1" evidence="9"/>
<dbReference type="FunFam" id="3.60.70.12:FF:000001">
    <property type="entry name" value="Arginine biosynthesis bifunctional protein ArgJ, chloroplastic"/>
    <property type="match status" value="1"/>
</dbReference>
<dbReference type="PANTHER" id="PTHR23100:SF0">
    <property type="entry name" value="ARGININE BIOSYNTHESIS BIFUNCTIONAL PROTEIN ARGJ, MITOCHONDRIAL"/>
    <property type="match status" value="1"/>
</dbReference>
<feature type="binding site" evidence="9">
    <location>
        <position position="409"/>
    </location>
    <ligand>
        <name>substrate</name>
    </ligand>
</feature>
<reference evidence="10 11" key="1">
    <citation type="submission" date="2008-06" db="EMBL/GenBank/DDBJ databases">
        <title>Complete sequence of Chloroherpeton thalassium ATCC 35110.</title>
        <authorList>
            <consortium name="US DOE Joint Genome Institute"/>
            <person name="Lucas S."/>
            <person name="Copeland A."/>
            <person name="Lapidus A."/>
            <person name="Glavina del Rio T."/>
            <person name="Dalin E."/>
            <person name="Tice H."/>
            <person name="Bruce D."/>
            <person name="Goodwin L."/>
            <person name="Pitluck S."/>
            <person name="Schmutz J."/>
            <person name="Larimer F."/>
            <person name="Land M."/>
            <person name="Hauser L."/>
            <person name="Kyrpides N."/>
            <person name="Mikhailova N."/>
            <person name="Liu Z."/>
            <person name="Li T."/>
            <person name="Zhao F."/>
            <person name="Overmann J."/>
            <person name="Bryant D.A."/>
            <person name="Richardson P."/>
        </authorList>
    </citation>
    <scope>NUCLEOTIDE SEQUENCE [LARGE SCALE GENOMIC DNA]</scope>
    <source>
        <strain evidence="11">ATCC 35110 / GB-78</strain>
    </source>
</reference>
<dbReference type="GO" id="GO:0004042">
    <property type="term" value="F:L-glutamate N-acetyltransferase activity"/>
    <property type="evidence" value="ECO:0007669"/>
    <property type="project" value="UniProtKB-UniRule"/>
</dbReference>
<feature type="chain" id="PRO_5023300543" description="Arginine biosynthesis bifunctional protein ArgJ beta chain" evidence="9">
    <location>
        <begin position="201"/>
        <end position="414"/>
    </location>
</feature>
<dbReference type="Pfam" id="PF01960">
    <property type="entry name" value="ArgJ"/>
    <property type="match status" value="1"/>
</dbReference>
<gene>
    <name evidence="9" type="primary">argJ</name>
    <name evidence="10" type="ordered locus">Ctha_2278</name>
</gene>
<dbReference type="HOGENOM" id="CLU_027172_1_0_10"/>
<evidence type="ECO:0000313" key="11">
    <source>
        <dbReference type="Proteomes" id="UP000001208"/>
    </source>
</evidence>
<keyword evidence="11" id="KW-1185">Reference proteome</keyword>
<dbReference type="FunFam" id="3.10.20.340:FF:000001">
    <property type="entry name" value="Arginine biosynthesis bifunctional protein ArgJ, chloroplastic"/>
    <property type="match status" value="1"/>
</dbReference>
<feature type="binding site" evidence="9">
    <location>
        <position position="190"/>
    </location>
    <ligand>
        <name>substrate</name>
    </ligand>
</feature>
<comment type="function">
    <text evidence="9">Catalyzes two activities which are involved in the cyclic version of arginine biosynthesis: the synthesis of N-acetylglutamate from glutamate and acetyl-CoA as the acetyl donor, and of ornithine by transacetylation between N(2)-acetylornithine and glutamate.</text>
</comment>
<dbReference type="GO" id="GO:0004358">
    <property type="term" value="F:L-glutamate N-acetyltransferase activity, acting on acetyl-L-ornithine as donor"/>
    <property type="evidence" value="ECO:0007669"/>
    <property type="project" value="UniProtKB-UniRule"/>
</dbReference>
<keyword evidence="9" id="KW-0963">Cytoplasm</keyword>
<dbReference type="CDD" id="cd02152">
    <property type="entry name" value="OAT"/>
    <property type="match status" value="1"/>
</dbReference>
<dbReference type="Gene3D" id="3.60.70.12">
    <property type="entry name" value="L-amino peptidase D-ALA esterase/amidase"/>
    <property type="match status" value="1"/>
</dbReference>
<dbReference type="STRING" id="517418.Ctha_2278"/>
<accession>B3QWG9</accession>
<keyword evidence="4 9" id="KW-0028">Amino-acid biosynthesis</keyword>
<organism evidence="10 11">
    <name type="scientific">Chloroherpeton thalassium (strain ATCC 35110 / GB-78)</name>
    <dbReference type="NCBI Taxonomy" id="517418"/>
    <lineage>
        <taxon>Bacteria</taxon>
        <taxon>Pseudomonadati</taxon>
        <taxon>Chlorobiota</taxon>
        <taxon>Chlorobiia</taxon>
        <taxon>Chlorobiales</taxon>
        <taxon>Chloroherpetonaceae</taxon>
        <taxon>Chloroherpeton</taxon>
    </lineage>
</organism>
<comment type="pathway">
    <text evidence="9">Amino-acid biosynthesis; L-arginine biosynthesis; N(2)-acetyl-L-ornithine from L-glutamate: step 1/4.</text>
</comment>
<feature type="binding site" evidence="9">
    <location>
        <position position="414"/>
    </location>
    <ligand>
        <name>substrate</name>
    </ligand>
</feature>
<evidence type="ECO:0000256" key="1">
    <source>
        <dbReference type="ARBA" id="ARBA00006774"/>
    </source>
</evidence>
<evidence type="ECO:0000256" key="8">
    <source>
        <dbReference type="ARBA" id="ARBA00049439"/>
    </source>
</evidence>
<dbReference type="GO" id="GO:0005737">
    <property type="term" value="C:cytoplasm"/>
    <property type="evidence" value="ECO:0007669"/>
    <property type="project" value="UniProtKB-SubCell"/>
</dbReference>
<comment type="catalytic activity">
    <reaction evidence="8 9">
        <text>N(2)-acetyl-L-ornithine + L-glutamate = N-acetyl-L-glutamate + L-ornithine</text>
        <dbReference type="Rhea" id="RHEA:15349"/>
        <dbReference type="ChEBI" id="CHEBI:29985"/>
        <dbReference type="ChEBI" id="CHEBI:44337"/>
        <dbReference type="ChEBI" id="CHEBI:46911"/>
        <dbReference type="ChEBI" id="CHEBI:57805"/>
        <dbReference type="EC" id="2.3.1.35"/>
    </reaction>
</comment>
<comment type="catalytic activity">
    <reaction evidence="9">
        <text>L-glutamate + acetyl-CoA = N-acetyl-L-glutamate + CoA + H(+)</text>
        <dbReference type="Rhea" id="RHEA:24292"/>
        <dbReference type="ChEBI" id="CHEBI:15378"/>
        <dbReference type="ChEBI" id="CHEBI:29985"/>
        <dbReference type="ChEBI" id="CHEBI:44337"/>
        <dbReference type="ChEBI" id="CHEBI:57287"/>
        <dbReference type="ChEBI" id="CHEBI:57288"/>
        <dbReference type="EC" id="2.3.1.1"/>
    </reaction>
</comment>